<evidence type="ECO:0000313" key="4">
    <source>
        <dbReference type="Proteomes" id="UP000542776"/>
    </source>
</evidence>
<dbReference type="AlphaFoldDB" id="A0A7W6H7A3"/>
<evidence type="ECO:0000259" key="2">
    <source>
        <dbReference type="Pfam" id="PF09347"/>
    </source>
</evidence>
<reference evidence="3 4" key="1">
    <citation type="submission" date="2020-08" db="EMBL/GenBank/DDBJ databases">
        <title>Genomic Encyclopedia of Type Strains, Phase IV (KMG-IV): sequencing the most valuable type-strain genomes for metagenomic binning, comparative biology and taxonomic classification.</title>
        <authorList>
            <person name="Goeker M."/>
        </authorList>
    </citation>
    <scope>NUCLEOTIDE SEQUENCE [LARGE SCALE GENOMIC DNA]</scope>
    <source>
        <strain evidence="3 4">DSM 102238</strain>
    </source>
</reference>
<feature type="region of interest" description="Disordered" evidence="1">
    <location>
        <begin position="45"/>
        <end position="74"/>
    </location>
</feature>
<evidence type="ECO:0000313" key="3">
    <source>
        <dbReference type="EMBL" id="MBB3999871.1"/>
    </source>
</evidence>
<dbReference type="Pfam" id="PF09347">
    <property type="entry name" value="DUF1989"/>
    <property type="match status" value="1"/>
</dbReference>
<evidence type="ECO:0000256" key="1">
    <source>
        <dbReference type="SAM" id="MobiDB-lite"/>
    </source>
</evidence>
<feature type="region of interest" description="Disordered" evidence="1">
    <location>
        <begin position="93"/>
        <end position="123"/>
    </location>
</feature>
<name>A0A7W6H7A3_9HYPH</name>
<feature type="domain" description="DUF1989" evidence="2">
    <location>
        <begin position="2"/>
        <end position="80"/>
    </location>
</feature>
<proteinExistence type="predicted"/>
<organism evidence="3 4">
    <name type="scientific">Aureimonas pseudogalii</name>
    <dbReference type="NCBI Taxonomy" id="1744844"/>
    <lineage>
        <taxon>Bacteria</taxon>
        <taxon>Pseudomonadati</taxon>
        <taxon>Pseudomonadota</taxon>
        <taxon>Alphaproteobacteria</taxon>
        <taxon>Hyphomicrobiales</taxon>
        <taxon>Aurantimonadaceae</taxon>
        <taxon>Aureimonas</taxon>
    </lineage>
</organism>
<keyword evidence="4" id="KW-1185">Reference proteome</keyword>
<dbReference type="Proteomes" id="UP000542776">
    <property type="component" value="Unassembled WGS sequence"/>
</dbReference>
<accession>A0A7W6H7A3</accession>
<protein>
    <submittedName>
        <fullName evidence="3">Uncharacterized protein YcgI (DUF1989 family)</fullName>
    </submittedName>
</protein>
<comment type="caution">
    <text evidence="3">The sequence shown here is derived from an EMBL/GenBank/DDBJ whole genome shotgun (WGS) entry which is preliminary data.</text>
</comment>
<dbReference type="InterPro" id="IPR018959">
    <property type="entry name" value="DUF1989"/>
</dbReference>
<sequence>MLFPACNRGLYERAGYPNHPNCQDNLLKKLRLACIMVPVVPDPVSPFQRSEPQPDGHLEVLASDNPPRGNVPRRADRDLLLVVTGCSVHYHPTIGDRSRASGSKLRRTANDRIRDRRSLLRMP</sequence>
<feature type="compositionally biased region" description="Basic and acidic residues" evidence="1">
    <location>
        <begin position="108"/>
        <end position="123"/>
    </location>
</feature>
<gene>
    <name evidence="3" type="ORF">GGR04_003743</name>
</gene>
<dbReference type="EMBL" id="JACIEK010000013">
    <property type="protein sequence ID" value="MBB3999871.1"/>
    <property type="molecule type" value="Genomic_DNA"/>
</dbReference>